<organism evidence="4 5">
    <name type="scientific">Sphingobium algorifonticola</name>
    <dbReference type="NCBI Taxonomy" id="2008318"/>
    <lineage>
        <taxon>Bacteria</taxon>
        <taxon>Pseudomonadati</taxon>
        <taxon>Pseudomonadota</taxon>
        <taxon>Alphaproteobacteria</taxon>
        <taxon>Sphingomonadales</taxon>
        <taxon>Sphingomonadaceae</taxon>
        <taxon>Sphingobium</taxon>
    </lineage>
</organism>
<evidence type="ECO:0000313" key="4">
    <source>
        <dbReference type="EMBL" id="RVT42234.1"/>
    </source>
</evidence>
<dbReference type="InterPro" id="IPR050832">
    <property type="entry name" value="Bact_Acetyltransf"/>
</dbReference>
<evidence type="ECO:0000259" key="3">
    <source>
        <dbReference type="PROSITE" id="PS51186"/>
    </source>
</evidence>
<accession>A0A437J9T6</accession>
<feature type="domain" description="N-acetyltransferase" evidence="3">
    <location>
        <begin position="46"/>
        <end position="196"/>
    </location>
</feature>
<dbReference type="Proteomes" id="UP000282977">
    <property type="component" value="Unassembled WGS sequence"/>
</dbReference>
<dbReference type="Pfam" id="PF00583">
    <property type="entry name" value="Acetyltransf_1"/>
    <property type="match status" value="1"/>
</dbReference>
<dbReference type="OrthoDB" id="143110at2"/>
<dbReference type="PROSITE" id="PS51186">
    <property type="entry name" value="GNAT"/>
    <property type="match status" value="1"/>
</dbReference>
<reference evidence="4 5" key="1">
    <citation type="submission" date="2019-01" db="EMBL/GenBank/DDBJ databases">
        <authorList>
            <person name="Chen W.-M."/>
        </authorList>
    </citation>
    <scope>NUCLEOTIDE SEQUENCE [LARGE SCALE GENOMIC DNA]</scope>
    <source>
        <strain evidence="4 5">TLA-22</strain>
    </source>
</reference>
<evidence type="ECO:0000313" key="5">
    <source>
        <dbReference type="Proteomes" id="UP000282977"/>
    </source>
</evidence>
<dbReference type="SUPFAM" id="SSF55729">
    <property type="entry name" value="Acyl-CoA N-acyltransferases (Nat)"/>
    <property type="match status" value="1"/>
</dbReference>
<dbReference type="Gene3D" id="3.40.630.30">
    <property type="match status" value="1"/>
</dbReference>
<dbReference type="AlphaFoldDB" id="A0A437J9T6"/>
<name>A0A437J9T6_9SPHN</name>
<protein>
    <submittedName>
        <fullName evidence="4">N-acetyltransferase</fullName>
    </submittedName>
</protein>
<keyword evidence="5" id="KW-1185">Reference proteome</keyword>
<dbReference type="EMBL" id="RZUL01000002">
    <property type="protein sequence ID" value="RVT42234.1"/>
    <property type="molecule type" value="Genomic_DNA"/>
</dbReference>
<dbReference type="InterPro" id="IPR000182">
    <property type="entry name" value="GNAT_dom"/>
</dbReference>
<gene>
    <name evidence="4" type="ORF">ENE74_08495</name>
</gene>
<keyword evidence="1 4" id="KW-0808">Transferase</keyword>
<evidence type="ECO:0000256" key="2">
    <source>
        <dbReference type="ARBA" id="ARBA00023315"/>
    </source>
</evidence>
<evidence type="ECO:0000256" key="1">
    <source>
        <dbReference type="ARBA" id="ARBA00022679"/>
    </source>
</evidence>
<dbReference type="InterPro" id="IPR016181">
    <property type="entry name" value="Acyl_CoA_acyltransferase"/>
</dbReference>
<dbReference type="PANTHER" id="PTHR43877">
    <property type="entry name" value="AMINOALKYLPHOSPHONATE N-ACETYLTRANSFERASE-RELATED-RELATED"/>
    <property type="match status" value="1"/>
</dbReference>
<proteinExistence type="predicted"/>
<sequence>MPRSKSPISSSRTKSSADLATLTDSAPTIRGCTAADAAILSLIGGATFLETFGDSIDADNLLAHARGPHGEAYYAALLADPGARCWLAELPGTGAPVGYQVLTAPDLPGIAQPGDIELKRIYIFSRYHGGGLAGRLLDAAVAAARAMGKRRMLLGVYGENHRAIAFYRKAGFAMIGERNFTVGTQVFYDKVMARML</sequence>
<dbReference type="GO" id="GO:0016747">
    <property type="term" value="F:acyltransferase activity, transferring groups other than amino-acyl groups"/>
    <property type="evidence" value="ECO:0007669"/>
    <property type="project" value="InterPro"/>
</dbReference>
<comment type="caution">
    <text evidence="4">The sequence shown here is derived from an EMBL/GenBank/DDBJ whole genome shotgun (WGS) entry which is preliminary data.</text>
</comment>
<keyword evidence="2" id="KW-0012">Acyltransferase</keyword>